<feature type="non-terminal residue" evidence="1">
    <location>
        <position position="72"/>
    </location>
</feature>
<sequence length="72" mass="7988">MMRAFACRSMDRGVIASVITLLMVLSMLAPSDNGRVDFDHLDDEPIRMEQLGGGGSLEEQCGSITFENLFEY</sequence>
<dbReference type="EMBL" id="UINC01014442">
    <property type="protein sequence ID" value="SVA61583.1"/>
    <property type="molecule type" value="Genomic_DNA"/>
</dbReference>
<proteinExistence type="predicted"/>
<name>A0A381XBI5_9ZZZZ</name>
<organism evidence="1">
    <name type="scientific">marine metagenome</name>
    <dbReference type="NCBI Taxonomy" id="408172"/>
    <lineage>
        <taxon>unclassified sequences</taxon>
        <taxon>metagenomes</taxon>
        <taxon>ecological metagenomes</taxon>
    </lineage>
</organism>
<reference evidence="1" key="1">
    <citation type="submission" date="2018-05" db="EMBL/GenBank/DDBJ databases">
        <authorList>
            <person name="Lanie J.A."/>
            <person name="Ng W.-L."/>
            <person name="Kazmierczak K.M."/>
            <person name="Andrzejewski T.M."/>
            <person name="Davidsen T.M."/>
            <person name="Wayne K.J."/>
            <person name="Tettelin H."/>
            <person name="Glass J.I."/>
            <person name="Rusch D."/>
            <person name="Podicherti R."/>
            <person name="Tsui H.-C.T."/>
            <person name="Winkler M.E."/>
        </authorList>
    </citation>
    <scope>NUCLEOTIDE SEQUENCE</scope>
</reference>
<gene>
    <name evidence="1" type="ORF">METZ01_LOCUS114437</name>
</gene>
<dbReference type="AlphaFoldDB" id="A0A381XBI5"/>
<evidence type="ECO:0000313" key="1">
    <source>
        <dbReference type="EMBL" id="SVA61583.1"/>
    </source>
</evidence>
<accession>A0A381XBI5</accession>
<protein>
    <submittedName>
        <fullName evidence="1">Uncharacterized protein</fullName>
    </submittedName>
</protein>